<dbReference type="PANTHER" id="PTHR47501">
    <property type="entry name" value="TRANSPOSASE-RELATED"/>
    <property type="match status" value="1"/>
</dbReference>
<dbReference type="Proteomes" id="UP000299102">
    <property type="component" value="Unassembled WGS sequence"/>
</dbReference>
<accession>A0A4C1U349</accession>
<dbReference type="STRING" id="151549.A0A4C1U349"/>
<keyword evidence="2" id="KW-1185">Reference proteome</keyword>
<dbReference type="InterPro" id="IPR012337">
    <property type="entry name" value="RNaseH-like_sf"/>
</dbReference>
<dbReference type="EMBL" id="BGZK01000121">
    <property type="protein sequence ID" value="GBP20690.1"/>
    <property type="molecule type" value="Genomic_DNA"/>
</dbReference>
<sequence length="202" mass="22829">MSNLCAVQLIFGLPLKEVTKGFTVHWIESKTFERKSAAIACRRFKGAHTYDKVDEMIADVHSNYNLKLSKMVKTVTDNGSNMVKAFDVFGKSDSEVVENERVSHAFGDLEKSSLDEGSEDDDSLLVLQAFPDALLDLEGDCLLPGHERCATHTLHLIASTDFKQARTKIYFIRNYMIQPYQSAKHCGTCVLDLQRHARHIYK</sequence>
<proteinExistence type="predicted"/>
<dbReference type="PANTHER" id="PTHR47501:SF5">
    <property type="entry name" value="HAT C-TERMINAL DIMERISATION DOMAIN-CONTAINING PROTEIN"/>
    <property type="match status" value="1"/>
</dbReference>
<protein>
    <submittedName>
        <fullName evidence="1">Uncharacterized protein</fullName>
    </submittedName>
</protein>
<evidence type="ECO:0000313" key="1">
    <source>
        <dbReference type="EMBL" id="GBP20690.1"/>
    </source>
</evidence>
<evidence type="ECO:0000313" key="2">
    <source>
        <dbReference type="Proteomes" id="UP000299102"/>
    </source>
</evidence>
<organism evidence="1 2">
    <name type="scientific">Eumeta variegata</name>
    <name type="common">Bagworm moth</name>
    <name type="synonym">Eumeta japonica</name>
    <dbReference type="NCBI Taxonomy" id="151549"/>
    <lineage>
        <taxon>Eukaryota</taxon>
        <taxon>Metazoa</taxon>
        <taxon>Ecdysozoa</taxon>
        <taxon>Arthropoda</taxon>
        <taxon>Hexapoda</taxon>
        <taxon>Insecta</taxon>
        <taxon>Pterygota</taxon>
        <taxon>Neoptera</taxon>
        <taxon>Endopterygota</taxon>
        <taxon>Lepidoptera</taxon>
        <taxon>Glossata</taxon>
        <taxon>Ditrysia</taxon>
        <taxon>Tineoidea</taxon>
        <taxon>Psychidae</taxon>
        <taxon>Oiketicinae</taxon>
        <taxon>Eumeta</taxon>
    </lineage>
</organism>
<dbReference type="OrthoDB" id="10057873at2759"/>
<comment type="caution">
    <text evidence="1">The sequence shown here is derived from an EMBL/GenBank/DDBJ whole genome shotgun (WGS) entry which is preliminary data.</text>
</comment>
<gene>
    <name evidence="1" type="ORF">EVAR_16563_1</name>
</gene>
<reference evidence="1 2" key="1">
    <citation type="journal article" date="2019" name="Commun. Biol.">
        <title>The bagworm genome reveals a unique fibroin gene that provides high tensile strength.</title>
        <authorList>
            <person name="Kono N."/>
            <person name="Nakamura H."/>
            <person name="Ohtoshi R."/>
            <person name="Tomita M."/>
            <person name="Numata K."/>
            <person name="Arakawa K."/>
        </authorList>
    </citation>
    <scope>NUCLEOTIDE SEQUENCE [LARGE SCALE GENOMIC DNA]</scope>
</reference>
<dbReference type="SUPFAM" id="SSF53098">
    <property type="entry name" value="Ribonuclease H-like"/>
    <property type="match status" value="1"/>
</dbReference>
<name>A0A4C1U349_EUMVA</name>
<dbReference type="AlphaFoldDB" id="A0A4C1U349"/>